<feature type="region of interest" description="Disordered" evidence="7">
    <location>
        <begin position="1"/>
        <end position="32"/>
    </location>
</feature>
<evidence type="ECO:0000256" key="2">
    <source>
        <dbReference type="ARBA" id="ARBA00022490"/>
    </source>
</evidence>
<dbReference type="InterPro" id="IPR027417">
    <property type="entry name" value="P-loop_NTPase"/>
</dbReference>
<dbReference type="GO" id="GO:0005524">
    <property type="term" value="F:ATP binding"/>
    <property type="evidence" value="ECO:0007669"/>
    <property type="project" value="UniProtKB-KW"/>
</dbReference>
<reference evidence="9" key="1">
    <citation type="submission" date="2020-05" db="EMBL/GenBank/DDBJ databases">
        <title>Phylogenomic resolution of chytrid fungi.</title>
        <authorList>
            <person name="Stajich J.E."/>
            <person name="Amses K."/>
            <person name="Simmons R."/>
            <person name="Seto K."/>
            <person name="Myers J."/>
            <person name="Bonds A."/>
            <person name="Quandt C.A."/>
            <person name="Barry K."/>
            <person name="Liu P."/>
            <person name="Grigoriev I."/>
            <person name="Longcore J.E."/>
            <person name="James T.Y."/>
        </authorList>
    </citation>
    <scope>NUCLEOTIDE SEQUENCE</scope>
    <source>
        <strain evidence="9">JEL0318</strain>
    </source>
</reference>
<name>A0AAD5S2A8_9FUNG</name>
<dbReference type="PANTHER" id="PTHR47969">
    <property type="entry name" value="CHROMOSOME-ASSOCIATED KINESIN KIF4A-RELATED"/>
    <property type="match status" value="1"/>
</dbReference>
<dbReference type="AlphaFoldDB" id="A0AAD5S2A8"/>
<dbReference type="PRINTS" id="PR00380">
    <property type="entry name" value="KINESINHEAVY"/>
</dbReference>
<keyword evidence="3" id="KW-0547">Nucleotide-binding</keyword>
<dbReference type="GO" id="GO:0005875">
    <property type="term" value="C:microtubule associated complex"/>
    <property type="evidence" value="ECO:0007669"/>
    <property type="project" value="TreeGrafter"/>
</dbReference>
<dbReference type="GO" id="GO:0008017">
    <property type="term" value="F:microtubule binding"/>
    <property type="evidence" value="ECO:0007669"/>
    <property type="project" value="InterPro"/>
</dbReference>
<keyword evidence="5" id="KW-0175">Coiled coil</keyword>
<evidence type="ECO:0000256" key="5">
    <source>
        <dbReference type="ARBA" id="ARBA00023054"/>
    </source>
</evidence>
<feature type="compositionally biased region" description="Gly residues" evidence="7">
    <location>
        <begin position="420"/>
        <end position="434"/>
    </location>
</feature>
<evidence type="ECO:0000256" key="3">
    <source>
        <dbReference type="ARBA" id="ARBA00022741"/>
    </source>
</evidence>
<comment type="similarity">
    <text evidence="6">Belongs to the TRAFAC class myosin-kinesin ATPase superfamily. Kinesin family.</text>
</comment>
<dbReference type="EMBL" id="JADGJD010001941">
    <property type="protein sequence ID" value="KAJ3036412.1"/>
    <property type="molecule type" value="Genomic_DNA"/>
</dbReference>
<feature type="region of interest" description="Disordered" evidence="7">
    <location>
        <begin position="190"/>
        <end position="209"/>
    </location>
</feature>
<keyword evidence="4" id="KW-0067">ATP-binding</keyword>
<dbReference type="GO" id="GO:0005737">
    <property type="term" value="C:cytoplasm"/>
    <property type="evidence" value="ECO:0007669"/>
    <property type="project" value="UniProtKB-SubCell"/>
</dbReference>
<evidence type="ECO:0000256" key="4">
    <source>
        <dbReference type="ARBA" id="ARBA00022840"/>
    </source>
</evidence>
<dbReference type="Proteomes" id="UP001212841">
    <property type="component" value="Unassembled WGS sequence"/>
</dbReference>
<dbReference type="InterPro" id="IPR036961">
    <property type="entry name" value="Kinesin_motor_dom_sf"/>
</dbReference>
<dbReference type="Gene3D" id="3.40.850.10">
    <property type="entry name" value="Kinesin motor domain"/>
    <property type="match status" value="1"/>
</dbReference>
<dbReference type="GO" id="GO:0051231">
    <property type="term" value="P:spindle elongation"/>
    <property type="evidence" value="ECO:0007669"/>
    <property type="project" value="TreeGrafter"/>
</dbReference>
<dbReference type="GO" id="GO:0003777">
    <property type="term" value="F:microtubule motor activity"/>
    <property type="evidence" value="ECO:0007669"/>
    <property type="project" value="InterPro"/>
</dbReference>
<gene>
    <name evidence="9" type="primary">KIF4A</name>
    <name evidence="9" type="ORF">HK097_003849</name>
</gene>
<comment type="caution">
    <text evidence="6">Lacks conserved residue(s) required for the propagation of feature annotation.</text>
</comment>
<feature type="compositionally biased region" description="Low complexity" evidence="7">
    <location>
        <begin position="1"/>
        <end position="13"/>
    </location>
</feature>
<evidence type="ECO:0000256" key="6">
    <source>
        <dbReference type="PROSITE-ProRule" id="PRU00283"/>
    </source>
</evidence>
<comment type="subcellular location">
    <subcellularLocation>
        <location evidence="1">Cytoplasm</location>
    </subcellularLocation>
</comment>
<dbReference type="InterPro" id="IPR027640">
    <property type="entry name" value="Kinesin-like_fam"/>
</dbReference>
<dbReference type="GO" id="GO:0007052">
    <property type="term" value="P:mitotic spindle organization"/>
    <property type="evidence" value="ECO:0007669"/>
    <property type="project" value="TreeGrafter"/>
</dbReference>
<dbReference type="Pfam" id="PF00225">
    <property type="entry name" value="Kinesin"/>
    <property type="match status" value="2"/>
</dbReference>
<organism evidence="9 10">
    <name type="scientific">Rhizophlyctis rosea</name>
    <dbReference type="NCBI Taxonomy" id="64517"/>
    <lineage>
        <taxon>Eukaryota</taxon>
        <taxon>Fungi</taxon>
        <taxon>Fungi incertae sedis</taxon>
        <taxon>Chytridiomycota</taxon>
        <taxon>Chytridiomycota incertae sedis</taxon>
        <taxon>Chytridiomycetes</taxon>
        <taxon>Rhizophlyctidales</taxon>
        <taxon>Rhizophlyctidaceae</taxon>
        <taxon>Rhizophlyctis</taxon>
    </lineage>
</organism>
<dbReference type="InterPro" id="IPR001752">
    <property type="entry name" value="Kinesin_motor_dom"/>
</dbReference>
<dbReference type="PANTHER" id="PTHR47969:SF15">
    <property type="entry name" value="CHROMOSOME-ASSOCIATED KINESIN KIF4A-RELATED"/>
    <property type="match status" value="1"/>
</dbReference>
<keyword evidence="10" id="KW-1185">Reference proteome</keyword>
<feature type="domain" description="Kinesin motor" evidence="8">
    <location>
        <begin position="1"/>
        <end position="293"/>
    </location>
</feature>
<feature type="region of interest" description="Disordered" evidence="7">
    <location>
        <begin position="411"/>
        <end position="434"/>
    </location>
</feature>
<sequence>MTGARPSPSLLSSPVPPPTPSQKPPPAQPVPIPGLIHLAASHIMSHARRGVDADGRRADFTVRVSYLEIYGEALRDLLRGDGDAPVLKIRKDPNSLSGRDLHVEGLTEWDVLDDEDFERVLRVGSQRRTVAETNMNDFSSRSHAIFTVIIEQVPLLDNDEPGPKKRSKIHLIDLAVINCPHSCVKPLLRNLPPPGSEKPDTTPHSSTTRLREGININTSLLSLGNVINALSTPLAPSHPPPHIPYRDSKLTYLLSDSIGGNALTLLVACVNPHPNCYEESVGTLRFAERAKRVVGRARVNVDEKGLRVVALEQEISHLKRLLSQCQCTALQSEVNRLNNLLSISRPIPVTITKSTSTSSVLPAPMARIPDLEQSKGRAKVWERVRRWKKRWGCGVRGVEVVETIHAWDGKEKGEGRGGGDFDGGGGGGARFEEI</sequence>
<proteinExistence type="inferred from homology"/>
<evidence type="ECO:0000259" key="8">
    <source>
        <dbReference type="PROSITE" id="PS50067"/>
    </source>
</evidence>
<evidence type="ECO:0000256" key="1">
    <source>
        <dbReference type="ARBA" id="ARBA00004496"/>
    </source>
</evidence>
<dbReference type="GO" id="GO:0007018">
    <property type="term" value="P:microtubule-based movement"/>
    <property type="evidence" value="ECO:0007669"/>
    <property type="project" value="InterPro"/>
</dbReference>
<dbReference type="SUPFAM" id="SSF52540">
    <property type="entry name" value="P-loop containing nucleoside triphosphate hydrolases"/>
    <property type="match status" value="1"/>
</dbReference>
<protein>
    <submittedName>
        <fullName evidence="9">Chromosome-associated kinesin kif4a</fullName>
    </submittedName>
</protein>
<evidence type="ECO:0000256" key="7">
    <source>
        <dbReference type="SAM" id="MobiDB-lite"/>
    </source>
</evidence>
<accession>A0AAD5S2A8</accession>
<feature type="compositionally biased region" description="Pro residues" evidence="7">
    <location>
        <begin position="14"/>
        <end position="32"/>
    </location>
</feature>
<evidence type="ECO:0000313" key="10">
    <source>
        <dbReference type="Proteomes" id="UP001212841"/>
    </source>
</evidence>
<dbReference type="PROSITE" id="PS50067">
    <property type="entry name" value="KINESIN_MOTOR_2"/>
    <property type="match status" value="1"/>
</dbReference>
<comment type="caution">
    <text evidence="9">The sequence shown here is derived from an EMBL/GenBank/DDBJ whole genome shotgun (WGS) entry which is preliminary data.</text>
</comment>
<dbReference type="SMART" id="SM00129">
    <property type="entry name" value="KISc"/>
    <property type="match status" value="1"/>
</dbReference>
<evidence type="ECO:0000313" key="9">
    <source>
        <dbReference type="EMBL" id="KAJ3036412.1"/>
    </source>
</evidence>
<keyword evidence="2" id="KW-0963">Cytoplasm</keyword>